<organism evidence="2 3">
    <name type="scientific">Acidovorax soli</name>
    <dbReference type="NCBI Taxonomy" id="592050"/>
    <lineage>
        <taxon>Bacteria</taxon>
        <taxon>Pseudomonadati</taxon>
        <taxon>Pseudomonadota</taxon>
        <taxon>Betaproteobacteria</taxon>
        <taxon>Burkholderiales</taxon>
        <taxon>Comamonadaceae</taxon>
        <taxon>Acidovorax</taxon>
    </lineage>
</organism>
<name>A0A7X0PLJ0_9BURK</name>
<reference evidence="2 3" key="1">
    <citation type="submission" date="2020-08" db="EMBL/GenBank/DDBJ databases">
        <title>Functional genomics of gut bacteria from endangered species of beetles.</title>
        <authorList>
            <person name="Carlos-Shanley C."/>
        </authorList>
    </citation>
    <scope>NUCLEOTIDE SEQUENCE [LARGE SCALE GENOMIC DNA]</scope>
    <source>
        <strain evidence="2 3">S00198</strain>
    </source>
</reference>
<protein>
    <submittedName>
        <fullName evidence="2">Uncharacterized protein</fullName>
    </submittedName>
</protein>
<proteinExistence type="predicted"/>
<comment type="caution">
    <text evidence="2">The sequence shown here is derived from an EMBL/GenBank/DDBJ whole genome shotgun (WGS) entry which is preliminary data.</text>
</comment>
<gene>
    <name evidence="2" type="ORF">HNP48_006904</name>
</gene>
<accession>A0A7X0PLJ0</accession>
<evidence type="ECO:0000313" key="2">
    <source>
        <dbReference type="EMBL" id="MBB6564177.1"/>
    </source>
</evidence>
<feature type="compositionally biased region" description="Low complexity" evidence="1">
    <location>
        <begin position="7"/>
        <end position="21"/>
    </location>
</feature>
<dbReference type="RefSeq" id="WP_184865934.1">
    <property type="nucleotide sequence ID" value="NZ_JACHLK010000031.1"/>
</dbReference>
<feature type="region of interest" description="Disordered" evidence="1">
    <location>
        <begin position="144"/>
        <end position="183"/>
    </location>
</feature>
<dbReference type="Proteomes" id="UP000575083">
    <property type="component" value="Unassembled WGS sequence"/>
</dbReference>
<feature type="region of interest" description="Disordered" evidence="1">
    <location>
        <begin position="1"/>
        <end position="30"/>
    </location>
</feature>
<dbReference type="AlphaFoldDB" id="A0A7X0PLJ0"/>
<dbReference type="EMBL" id="JACHLK010000031">
    <property type="protein sequence ID" value="MBB6564177.1"/>
    <property type="molecule type" value="Genomic_DNA"/>
</dbReference>
<evidence type="ECO:0000313" key="3">
    <source>
        <dbReference type="Proteomes" id="UP000575083"/>
    </source>
</evidence>
<sequence length="183" mass="19547">MNLNDMAQQGAPGAAEDPAAGTSGGKTPATAEQQAQFDMLLGRARTIMGESAEEWKAAMQIDPARAAVKMGTQTLRFLAQQSEKAGQPVDPMVLLHAGIQLVKDIAGIANDTGLLPDSQIEPFLQQVMQESMAEYMRMDAEEGLMPPPEHLQQRQRAGAGRQPKAPGSQGMALAHKAQQEGMQ</sequence>
<evidence type="ECO:0000256" key="1">
    <source>
        <dbReference type="SAM" id="MobiDB-lite"/>
    </source>
</evidence>
<keyword evidence="3" id="KW-1185">Reference proteome</keyword>